<protein>
    <submittedName>
        <fullName evidence="2">Uncharacterized protein</fullName>
    </submittedName>
</protein>
<gene>
    <name evidence="2" type="ORF">JVT61DRAFT_2873</name>
</gene>
<dbReference type="AlphaFoldDB" id="A0A8I2YRA8"/>
<dbReference type="OrthoDB" id="2685015at2759"/>
<organism evidence="2 3">
    <name type="scientific">Boletus reticuloceps</name>
    <dbReference type="NCBI Taxonomy" id="495285"/>
    <lineage>
        <taxon>Eukaryota</taxon>
        <taxon>Fungi</taxon>
        <taxon>Dikarya</taxon>
        <taxon>Basidiomycota</taxon>
        <taxon>Agaricomycotina</taxon>
        <taxon>Agaricomycetes</taxon>
        <taxon>Agaricomycetidae</taxon>
        <taxon>Boletales</taxon>
        <taxon>Boletineae</taxon>
        <taxon>Boletaceae</taxon>
        <taxon>Boletoideae</taxon>
        <taxon>Boletus</taxon>
    </lineage>
</organism>
<feature type="compositionally biased region" description="Polar residues" evidence="1">
    <location>
        <begin position="165"/>
        <end position="175"/>
    </location>
</feature>
<reference evidence="2" key="1">
    <citation type="submission" date="2021-03" db="EMBL/GenBank/DDBJ databases">
        <title>Evolutionary innovations through gain and loss of genes in the ectomycorrhizal Boletales.</title>
        <authorList>
            <person name="Wu G."/>
            <person name="Miyauchi S."/>
            <person name="Morin E."/>
            <person name="Yang Z.-L."/>
            <person name="Xu J."/>
            <person name="Martin F.M."/>
        </authorList>
    </citation>
    <scope>NUCLEOTIDE SEQUENCE</scope>
    <source>
        <strain evidence="2">BR01</strain>
    </source>
</reference>
<evidence type="ECO:0000313" key="3">
    <source>
        <dbReference type="Proteomes" id="UP000683000"/>
    </source>
</evidence>
<proteinExistence type="predicted"/>
<dbReference type="Proteomes" id="UP000683000">
    <property type="component" value="Unassembled WGS sequence"/>
</dbReference>
<sequence length="175" mass="19515">MSASKDSYYQQITQHVFTNDRDPVVRQAYSVDHLSFVKTIEGRFAKLKTKYNTFNKELGYSGAGITIEQMLEDPNKRNLLEQLKPTFPWWEDLHGWWKDNPAFNQTFSTADPSQDHAAEAQELFAKSKLSMALENDDWVDGGGEEEEGEGEAGGGGRWSAAGGRISTTALTKGCS</sequence>
<evidence type="ECO:0000313" key="2">
    <source>
        <dbReference type="EMBL" id="KAG6375992.1"/>
    </source>
</evidence>
<comment type="caution">
    <text evidence="2">The sequence shown here is derived from an EMBL/GenBank/DDBJ whole genome shotgun (WGS) entry which is preliminary data.</text>
</comment>
<evidence type="ECO:0000256" key="1">
    <source>
        <dbReference type="SAM" id="MobiDB-lite"/>
    </source>
</evidence>
<feature type="compositionally biased region" description="Acidic residues" evidence="1">
    <location>
        <begin position="136"/>
        <end position="150"/>
    </location>
</feature>
<keyword evidence="3" id="KW-1185">Reference proteome</keyword>
<accession>A0A8I2YRA8</accession>
<name>A0A8I2YRA8_9AGAM</name>
<feature type="region of interest" description="Disordered" evidence="1">
    <location>
        <begin position="136"/>
        <end position="175"/>
    </location>
</feature>
<dbReference type="EMBL" id="JAGFBS010000013">
    <property type="protein sequence ID" value="KAG6375992.1"/>
    <property type="molecule type" value="Genomic_DNA"/>
</dbReference>